<dbReference type="InterPro" id="IPR000524">
    <property type="entry name" value="Tscrpt_reg_HTH_GntR"/>
</dbReference>
<dbReference type="PROSITE" id="PS50949">
    <property type="entry name" value="HTH_GNTR"/>
    <property type="match status" value="1"/>
</dbReference>
<accession>A0ABY4APM6</accession>
<evidence type="ECO:0000256" key="2">
    <source>
        <dbReference type="ARBA" id="ARBA00023125"/>
    </source>
</evidence>
<dbReference type="Pfam" id="PF07729">
    <property type="entry name" value="FCD"/>
    <property type="match status" value="1"/>
</dbReference>
<dbReference type="PANTHER" id="PTHR43537:SF53">
    <property type="entry name" value="HTH-TYPE TRANSCRIPTIONAL REPRESSOR NANR"/>
    <property type="match status" value="1"/>
</dbReference>
<evidence type="ECO:0000313" key="5">
    <source>
        <dbReference type="EMBL" id="UOD50992.1"/>
    </source>
</evidence>
<dbReference type="SMART" id="SM00345">
    <property type="entry name" value="HTH_GNTR"/>
    <property type="match status" value="1"/>
</dbReference>
<dbReference type="RefSeq" id="WP_243479418.1">
    <property type="nucleotide sequence ID" value="NZ_CP063982.1"/>
</dbReference>
<dbReference type="CDD" id="cd07377">
    <property type="entry name" value="WHTH_GntR"/>
    <property type="match status" value="1"/>
</dbReference>
<dbReference type="Gene3D" id="1.10.10.10">
    <property type="entry name" value="Winged helix-like DNA-binding domain superfamily/Winged helix DNA-binding domain"/>
    <property type="match status" value="1"/>
</dbReference>
<dbReference type="InterPro" id="IPR011711">
    <property type="entry name" value="GntR_C"/>
</dbReference>
<organism evidence="5 6">
    <name type="scientific">Orrella daihaiensis</name>
    <dbReference type="NCBI Taxonomy" id="2782176"/>
    <lineage>
        <taxon>Bacteria</taxon>
        <taxon>Pseudomonadati</taxon>
        <taxon>Pseudomonadota</taxon>
        <taxon>Betaproteobacteria</taxon>
        <taxon>Burkholderiales</taxon>
        <taxon>Alcaligenaceae</taxon>
        <taxon>Orrella</taxon>
    </lineage>
</organism>
<gene>
    <name evidence="5" type="ORF">DHf2319_03520</name>
</gene>
<dbReference type="SMART" id="SM00895">
    <property type="entry name" value="FCD"/>
    <property type="match status" value="1"/>
</dbReference>
<feature type="domain" description="HTH gntR-type" evidence="4">
    <location>
        <begin position="15"/>
        <end position="82"/>
    </location>
</feature>
<dbReference type="InterPro" id="IPR036390">
    <property type="entry name" value="WH_DNA-bd_sf"/>
</dbReference>
<dbReference type="InterPro" id="IPR008920">
    <property type="entry name" value="TF_FadR/GntR_C"/>
</dbReference>
<evidence type="ECO:0000256" key="3">
    <source>
        <dbReference type="ARBA" id="ARBA00023163"/>
    </source>
</evidence>
<evidence type="ECO:0000313" key="6">
    <source>
        <dbReference type="Proteomes" id="UP000831607"/>
    </source>
</evidence>
<dbReference type="EMBL" id="CP063982">
    <property type="protein sequence ID" value="UOD50992.1"/>
    <property type="molecule type" value="Genomic_DNA"/>
</dbReference>
<dbReference type="SUPFAM" id="SSF48008">
    <property type="entry name" value="GntR ligand-binding domain-like"/>
    <property type="match status" value="1"/>
</dbReference>
<proteinExistence type="predicted"/>
<dbReference type="Gene3D" id="1.20.120.530">
    <property type="entry name" value="GntR ligand-binding domain-like"/>
    <property type="match status" value="1"/>
</dbReference>
<evidence type="ECO:0000259" key="4">
    <source>
        <dbReference type="PROSITE" id="PS50949"/>
    </source>
</evidence>
<keyword evidence="3" id="KW-0804">Transcription</keyword>
<keyword evidence="6" id="KW-1185">Reference proteome</keyword>
<dbReference type="InterPro" id="IPR036388">
    <property type="entry name" value="WH-like_DNA-bd_sf"/>
</dbReference>
<keyword evidence="1" id="KW-0805">Transcription regulation</keyword>
<evidence type="ECO:0000256" key="1">
    <source>
        <dbReference type="ARBA" id="ARBA00023015"/>
    </source>
</evidence>
<dbReference type="Pfam" id="PF00392">
    <property type="entry name" value="GntR"/>
    <property type="match status" value="1"/>
</dbReference>
<sequence>MPESTRAKRTHLTSTSPTGRIVQAVTQAIAERRLMPGTKLTEAKLCEIFDVSRTLVRQALNQLSRDHLVTLLPDRGAFVSEPTIQEAQQVFEVRTMLETLIVRDLSKQITPAQIKQLKSHLASERKALRSKNIAERTSLLGDFHVLLANMQGNQVLREILSDLLLRSSLIALMYQSSQSAEESHAEHEMLVQALERRDTSAATKLMKQHLHHVEHNLQLETQTPDLKTALTCSLEDFGR</sequence>
<keyword evidence="2" id="KW-0238">DNA-binding</keyword>
<dbReference type="PANTHER" id="PTHR43537">
    <property type="entry name" value="TRANSCRIPTIONAL REGULATOR, GNTR FAMILY"/>
    <property type="match status" value="1"/>
</dbReference>
<protein>
    <submittedName>
        <fullName evidence="5">GntR family transcriptional regulator</fullName>
    </submittedName>
</protein>
<name>A0ABY4APM6_9BURK</name>
<dbReference type="Proteomes" id="UP000831607">
    <property type="component" value="Chromosome"/>
</dbReference>
<dbReference type="SUPFAM" id="SSF46785">
    <property type="entry name" value="Winged helix' DNA-binding domain"/>
    <property type="match status" value="1"/>
</dbReference>
<reference evidence="5 6" key="1">
    <citation type="submission" date="2020-11" db="EMBL/GenBank/DDBJ databases">
        <title>Algicoccus daihaiensis sp.nov., isolated from Daihai Lake in Inner Mongolia.</title>
        <authorList>
            <person name="Kai J."/>
        </authorList>
    </citation>
    <scope>NUCLEOTIDE SEQUENCE [LARGE SCALE GENOMIC DNA]</scope>
    <source>
        <strain evidence="6">f23</strain>
    </source>
</reference>